<dbReference type="InterPro" id="IPR020806">
    <property type="entry name" value="PKS_PP-bd"/>
</dbReference>
<dbReference type="InterPro" id="IPR014043">
    <property type="entry name" value="Acyl_transferase_dom"/>
</dbReference>
<dbReference type="PROSITE" id="PS50075">
    <property type="entry name" value="CARRIER"/>
    <property type="match status" value="1"/>
</dbReference>
<evidence type="ECO:0000313" key="14">
    <source>
        <dbReference type="Proteomes" id="UP001320420"/>
    </source>
</evidence>
<dbReference type="PROSITE" id="PS52004">
    <property type="entry name" value="KS3_2"/>
    <property type="match status" value="1"/>
</dbReference>
<dbReference type="Gene3D" id="3.10.129.110">
    <property type="entry name" value="Polyketide synthase dehydratase"/>
    <property type="match status" value="1"/>
</dbReference>
<dbReference type="GO" id="GO:0004312">
    <property type="term" value="F:fatty acid synthase activity"/>
    <property type="evidence" value="ECO:0007669"/>
    <property type="project" value="TreeGrafter"/>
</dbReference>
<protein>
    <submittedName>
        <fullName evidence="13">Type I Iterative PKS</fullName>
    </submittedName>
</protein>
<dbReference type="InterPro" id="IPR036736">
    <property type="entry name" value="ACP-like_sf"/>
</dbReference>
<dbReference type="GO" id="GO:0044550">
    <property type="term" value="P:secondary metabolite biosynthetic process"/>
    <property type="evidence" value="ECO:0007669"/>
    <property type="project" value="TreeGrafter"/>
</dbReference>
<dbReference type="SMART" id="SM00826">
    <property type="entry name" value="PKS_DH"/>
    <property type="match status" value="1"/>
</dbReference>
<dbReference type="Pfam" id="PF13602">
    <property type="entry name" value="ADH_zinc_N_2"/>
    <property type="match status" value="1"/>
</dbReference>
<dbReference type="Pfam" id="PF08242">
    <property type="entry name" value="Methyltransf_12"/>
    <property type="match status" value="1"/>
</dbReference>
<evidence type="ECO:0000256" key="2">
    <source>
        <dbReference type="ARBA" id="ARBA00022553"/>
    </source>
</evidence>
<dbReference type="GO" id="GO:0031177">
    <property type="term" value="F:phosphopantetheine binding"/>
    <property type="evidence" value="ECO:0007669"/>
    <property type="project" value="InterPro"/>
</dbReference>
<dbReference type="SMART" id="SM00825">
    <property type="entry name" value="PKS_KS"/>
    <property type="match status" value="1"/>
</dbReference>
<dbReference type="Pfam" id="PF08659">
    <property type="entry name" value="KR"/>
    <property type="match status" value="1"/>
</dbReference>
<dbReference type="InterPro" id="IPR020841">
    <property type="entry name" value="PKS_Beta-ketoAc_synthase_dom"/>
</dbReference>
<keyword evidence="4" id="KW-0521">NADP</keyword>
<dbReference type="InterPro" id="IPR029063">
    <property type="entry name" value="SAM-dependent_MTases_sf"/>
</dbReference>
<dbReference type="SMART" id="SM00823">
    <property type="entry name" value="PKS_PP"/>
    <property type="match status" value="1"/>
</dbReference>
<dbReference type="CDD" id="cd02440">
    <property type="entry name" value="AdoMet_MTases"/>
    <property type="match status" value="1"/>
</dbReference>
<dbReference type="SMART" id="SM00829">
    <property type="entry name" value="PKS_ER"/>
    <property type="match status" value="1"/>
</dbReference>
<dbReference type="Pfam" id="PF00698">
    <property type="entry name" value="Acyl_transf_1"/>
    <property type="match status" value="1"/>
</dbReference>
<gene>
    <name evidence="13" type="ORF">SLS62_006436</name>
</gene>
<evidence type="ECO:0000256" key="8">
    <source>
        <dbReference type="PROSITE-ProRule" id="PRU01363"/>
    </source>
</evidence>
<dbReference type="InterPro" id="IPR036291">
    <property type="entry name" value="NAD(P)-bd_dom_sf"/>
</dbReference>
<feature type="active site" description="Proton acceptor; for dehydratase activity" evidence="8">
    <location>
        <position position="1031"/>
    </location>
</feature>
<dbReference type="InterPro" id="IPR009081">
    <property type="entry name" value="PP-bd_ACP"/>
</dbReference>
<dbReference type="InterPro" id="IPR020843">
    <property type="entry name" value="ER"/>
</dbReference>
<dbReference type="PANTHER" id="PTHR43775">
    <property type="entry name" value="FATTY ACID SYNTHASE"/>
    <property type="match status" value="1"/>
</dbReference>
<keyword evidence="7" id="KW-0012">Acyltransferase</keyword>
<dbReference type="InterPro" id="IPR013154">
    <property type="entry name" value="ADH-like_N"/>
</dbReference>
<dbReference type="SUPFAM" id="SSF55048">
    <property type="entry name" value="Probable ACP-binding domain of malonyl-CoA ACP transacylase"/>
    <property type="match status" value="1"/>
</dbReference>
<dbReference type="InterPro" id="IPR016035">
    <property type="entry name" value="Acyl_Trfase/lysoPLipase"/>
</dbReference>
<sequence>MSHTSDKVFTGSSGDEAGHGTAREVNGAVGRNGLSLDALLASPISMAESLPDQLTPTTDFTSPEPTRQDIALGDIDSEALRACPIAICGIGLRLPGGIRNGDDFWDLLENGRDARSRVPADRYNADGFDDSLGSKEGVNTKHGYFLDEDLSRFDPSFFSMTKQELERCDPQQRLLLEITRECFEDAAEVSYRERPIGCYVGTFGDDWIQFRSKEPQNPGNYIMTGSGDYLMANRISYEYDLRGPSFVVKTACSASVVALQNACRDLCAGDCTGAIVAGANLIMGPATSAAMASEGVLSPEGSCKTFDANADGFARADGIVGIYIKRLDYALRDGNPIRAIIRGSATNSDGRSNGLLTPRAETQEALIRKVYADAGLDPADTSFVEVCCAVFDDTQPLLWLVTNPYSAFQCHGTGTAMGDPIEVAAIGNVFGAQGVYIGSVKPNVGHTEGSAGLTSVVKAVLALEHKTIPPNIKYKTPNPRIPFEEKKLTVPIKPTPFPEGKVERISVNSFGIGGSNVHVILDSFSPERDEEVVVQEQSKPELIVFSANTQVSLDRQVELHKEYALQHPDELSNIAYTRAVGRERLPHKAFAIVQPGKILETSTAVRGSTKLSDRKTNMIFSGQGAQWAGMGRELLADKQFQKDIAHMDAILQSLKHPPTWTIMSNGMIDDSAEFQKVGEASEINKAELAQPLCTALQIAILHQFQRVGIAPDAVVGHSSGEIAAAYAAGYISLEFAITAAYYRGFVVKDGAAAGAMAAVGLGEDQLSDILSDKVTLACENSPQSTTISGDRESIEKAVSLIQERKPGTFARTLKVDVAYHSTHMTSAKERYLQLLREEDFPRADPLSRPRALFVSSVTGKTLDDQDAFSPEYWGANLVSPVRFSTAITHLLGISGEGDLFLEIGPHSTLAGPLRQICGARSRPCNYITSQTRNSDSHVSLLSAFGRLYQENVGIDLTPLFRNGRAISGLPPYAWDHSGPSFWWESRLSHAWRTRKYARHCVLGIRSPESPDKEPLWRNVLHLEDAPWIADHKVGDDIVFPFAGYVAMAGEAIRQVAGADPGSGYRLRHVTVRTALVMNDSSPAELITTLRQKRLTDNDESNWYDFTITSCSGSSWIKHCEGEVSQAKEPSKPVSKPKALPRSISTATFYQAMARMGFRYGPEFQGLTEIAASASEHLAEADLVDTHGHTSSPFTLHPAAIDACLQLLIIAGANGLLRNINGLQVPTLIEELEISRGAAEMHARAWSEQGDVRNGRIECIAGDRTVLRMRGLQLTPLSDDDDDDKLKSSDVHAAAQLRWVPDFDFADQATLLRAPASDKSHTELQQELTLLCILEEAEKIASLEPCQPHFEKYRNWVGKQIEEAKAGSFPLVQDPARLTGLGAAERQALIQARLGVLEKGGKRALAIATARVCEYAASIFTGEREALDVLMQDNILTELYNEDSYGYGDFVRLLSNSRPNLRILEVGAGTGGTTELILRDLVDEAGLPAYSVYTYTDVSAGFFGKAKDRFSYAHNMEYKVFDISRSPFDQGFEKKAGVYYDLIFAANVVHATPCIKESLSNMASLLKPDGMLVLTELCAMNRSPNYPFGHLSGWWLGEEDGRPDQPYITVERWDDELKAAGFSGVDVVCHDHEEKAYRTNAAIVSRLKTIPAASDRKVALLCDDESSGVAHTLITSLTSVGWEVTPCKLTADPPPNQDIISCLDLEGKGFNDLDEQTFYDFKAFVQRIGKQKLLWLTRPVQIQCKDPRSAQVIGVTRTLRSELALNVYTMELFADEPKFADLVHGVFEKIRNQEDAGNLAPEKEFAVDENGVVCIPRYHPFSLADKLREVPATAESSTIAPALMNKTVQVEKLGSLDTLHWREQPLPAQLADGEVEIETRAMGLNFRDVLLAMGVIPQDGAGSVALGFEAAGIIRRVGSSVLHLAPGDRVMAFFPGSLATNLVVPAGLVLRLPDDLSFEAAATVPICFGTVIYALVDVGRLGGGLGRGKRQSVLIHSACGGVGLAAIQVCRMLGADMYLTVGSARKVDYLVEKFGIPRTRIFNSRDASFVEGVMRETGGRGCDLVLNSLSGELLHESWKCVAKYGAMLELGKRDIMGSGKLAMQVFQENRSYHGIDLSQFGVERLEDLQVLLGDFLRHHKDGLLQPLEYTAFDASDIKGAFRHLQNGDHIGKVIVTMPPPEANPELNSVPWTRQIRFDPNSTYLLVGGVGGLGRSIATWMVERGARNLTFLSRSAGQDKVSRALFAELESMSCTVTAVAGRVDQTEDVQRAIRASKFAIKGVFQLAMVLQDTPIVDMKWSQWKAALDPKVQGTWNLHEAFLSQKLDFFWLASSVITAIESPGQGNYVAANAFLEAFCQYRHTLGLPASVLNICPINGVGYVAENTHAQRTVKSQGIYTLGEREFLDFLDLNLLDGHPSPTAASWCNTTQVLMGLRSEQPLDDPNNRTNWRRDRRMGLYHNVRSGDGDRAGGSSKTKSSALLEFLAQVAEDGEAADTLLAAKGTVVFLAREIGRKIYDFMLKPDEEEVDTTISLTQIGLDSLMAIELRRWFKGVFGFHLSVLEIMGAGCLDQLAAVTVTKLAEKLQGEAGK</sequence>
<dbReference type="SUPFAM" id="SSF52151">
    <property type="entry name" value="FabD/lysophospholipase-like"/>
    <property type="match status" value="1"/>
</dbReference>
<dbReference type="Pfam" id="PF02801">
    <property type="entry name" value="Ketoacyl-synt_C"/>
    <property type="match status" value="2"/>
</dbReference>
<dbReference type="InterPro" id="IPR032821">
    <property type="entry name" value="PKS_assoc"/>
</dbReference>
<dbReference type="InterPro" id="IPR020807">
    <property type="entry name" value="PKS_DH"/>
</dbReference>
<accession>A0AAN9YRW0</accession>
<evidence type="ECO:0000256" key="6">
    <source>
        <dbReference type="ARBA" id="ARBA00023268"/>
    </source>
</evidence>
<comment type="caution">
    <text evidence="13">The sequence shown here is derived from an EMBL/GenBank/DDBJ whole genome shotgun (WGS) entry which is preliminary data.</text>
</comment>
<dbReference type="SUPFAM" id="SSF50129">
    <property type="entry name" value="GroES-like"/>
    <property type="match status" value="1"/>
</dbReference>
<keyword evidence="3" id="KW-0808">Transferase</keyword>
<dbReference type="Pfam" id="PF00550">
    <property type="entry name" value="PP-binding"/>
    <property type="match status" value="1"/>
</dbReference>
<evidence type="ECO:0000256" key="7">
    <source>
        <dbReference type="ARBA" id="ARBA00023315"/>
    </source>
</evidence>
<evidence type="ECO:0000313" key="13">
    <source>
        <dbReference type="EMBL" id="KAK7751610.1"/>
    </source>
</evidence>
<evidence type="ECO:0000259" key="12">
    <source>
        <dbReference type="PROSITE" id="PS52019"/>
    </source>
</evidence>
<feature type="domain" description="Ketosynthase family 3 (KS3)" evidence="11">
    <location>
        <begin position="82"/>
        <end position="523"/>
    </location>
</feature>
<keyword evidence="5" id="KW-0560">Oxidoreductase</keyword>
<dbReference type="InterPro" id="IPR006162">
    <property type="entry name" value="Ppantetheine_attach_site"/>
</dbReference>
<keyword evidence="14" id="KW-1185">Reference proteome</keyword>
<dbReference type="GO" id="GO:0016491">
    <property type="term" value="F:oxidoreductase activity"/>
    <property type="evidence" value="ECO:0007669"/>
    <property type="project" value="UniProtKB-KW"/>
</dbReference>
<name>A0AAN9YRW0_9PEZI</name>
<feature type="active site" description="Proton donor; for dehydratase activity" evidence="8">
    <location>
        <position position="1201"/>
    </location>
</feature>
<dbReference type="SMART" id="SM00827">
    <property type="entry name" value="PKS_AT"/>
    <property type="match status" value="1"/>
</dbReference>
<dbReference type="Pfam" id="PF14765">
    <property type="entry name" value="PS-DH"/>
    <property type="match status" value="1"/>
</dbReference>
<dbReference type="SUPFAM" id="SSF51735">
    <property type="entry name" value="NAD(P)-binding Rossmann-fold domains"/>
    <property type="match status" value="2"/>
</dbReference>
<dbReference type="Pfam" id="PF08240">
    <property type="entry name" value="ADH_N"/>
    <property type="match status" value="1"/>
</dbReference>
<dbReference type="InterPro" id="IPR001227">
    <property type="entry name" value="Ac_transferase_dom_sf"/>
</dbReference>
<dbReference type="InterPro" id="IPR016039">
    <property type="entry name" value="Thiolase-like"/>
</dbReference>
<dbReference type="InterPro" id="IPR014031">
    <property type="entry name" value="Ketoacyl_synth_C"/>
</dbReference>
<feature type="region of interest" description="N-terminal hotdog fold" evidence="8">
    <location>
        <begin position="999"/>
        <end position="1130"/>
    </location>
</feature>
<dbReference type="Gene3D" id="3.90.180.10">
    <property type="entry name" value="Medium-chain alcohol dehydrogenases, catalytic domain"/>
    <property type="match status" value="1"/>
</dbReference>
<dbReference type="InterPro" id="IPR013968">
    <property type="entry name" value="PKS_KR"/>
</dbReference>
<dbReference type="Gene3D" id="3.40.47.10">
    <property type="match status" value="1"/>
</dbReference>
<dbReference type="InterPro" id="IPR014030">
    <property type="entry name" value="Ketoacyl_synth_N"/>
</dbReference>
<proteinExistence type="predicted"/>
<dbReference type="Gene3D" id="3.40.50.720">
    <property type="entry name" value="NAD(P)-binding Rossmann-like Domain"/>
    <property type="match status" value="2"/>
</dbReference>
<dbReference type="PROSITE" id="PS00606">
    <property type="entry name" value="KS3_1"/>
    <property type="match status" value="1"/>
</dbReference>
<reference evidence="13 14" key="1">
    <citation type="submission" date="2024-02" db="EMBL/GenBank/DDBJ databases">
        <title>De novo assembly and annotation of 12 fungi associated with fruit tree decline syndrome in Ontario, Canada.</title>
        <authorList>
            <person name="Sulman M."/>
            <person name="Ellouze W."/>
            <person name="Ilyukhin E."/>
        </authorList>
    </citation>
    <scope>NUCLEOTIDE SEQUENCE [LARGE SCALE GENOMIC DNA]</scope>
    <source>
        <strain evidence="13 14">M11/M66-122</strain>
    </source>
</reference>
<dbReference type="Pfam" id="PF21089">
    <property type="entry name" value="PKS_DH_N"/>
    <property type="match status" value="1"/>
</dbReference>
<dbReference type="SUPFAM" id="SSF53335">
    <property type="entry name" value="S-adenosyl-L-methionine-dependent methyltransferases"/>
    <property type="match status" value="1"/>
</dbReference>
<keyword evidence="1" id="KW-0596">Phosphopantetheine</keyword>
<evidence type="ECO:0000256" key="5">
    <source>
        <dbReference type="ARBA" id="ARBA00023002"/>
    </source>
</evidence>
<dbReference type="InterPro" id="IPR018201">
    <property type="entry name" value="Ketoacyl_synth_AS"/>
</dbReference>
<dbReference type="GO" id="GO:0004315">
    <property type="term" value="F:3-oxoacyl-[acyl-carrier-protein] synthase activity"/>
    <property type="evidence" value="ECO:0007669"/>
    <property type="project" value="InterPro"/>
</dbReference>
<dbReference type="InterPro" id="IPR016036">
    <property type="entry name" value="Malonyl_transacylase_ACP-bd"/>
</dbReference>
<dbReference type="EMBL" id="JAKJXP020000047">
    <property type="protein sequence ID" value="KAK7751610.1"/>
    <property type="molecule type" value="Genomic_DNA"/>
</dbReference>
<dbReference type="Pfam" id="PF16197">
    <property type="entry name" value="KAsynt_C_assoc"/>
    <property type="match status" value="1"/>
</dbReference>
<dbReference type="InterPro" id="IPR013217">
    <property type="entry name" value="Methyltransf_12"/>
</dbReference>
<dbReference type="CDD" id="cd00833">
    <property type="entry name" value="PKS"/>
    <property type="match status" value="1"/>
</dbReference>
<feature type="region of interest" description="Disordered" evidence="9">
    <location>
        <begin position="1"/>
        <end position="23"/>
    </location>
</feature>
<dbReference type="CDD" id="cd05195">
    <property type="entry name" value="enoyl_red"/>
    <property type="match status" value="1"/>
</dbReference>
<evidence type="ECO:0000256" key="3">
    <source>
        <dbReference type="ARBA" id="ARBA00022679"/>
    </source>
</evidence>
<dbReference type="Gene3D" id="1.10.1200.10">
    <property type="entry name" value="ACP-like"/>
    <property type="match status" value="1"/>
</dbReference>
<dbReference type="InterPro" id="IPR049551">
    <property type="entry name" value="PKS_DH_C"/>
</dbReference>
<evidence type="ECO:0000259" key="11">
    <source>
        <dbReference type="PROSITE" id="PS52004"/>
    </source>
</evidence>
<dbReference type="SUPFAM" id="SSF47336">
    <property type="entry name" value="ACP-like"/>
    <property type="match status" value="1"/>
</dbReference>
<dbReference type="GO" id="GO:0006633">
    <property type="term" value="P:fatty acid biosynthetic process"/>
    <property type="evidence" value="ECO:0007669"/>
    <property type="project" value="InterPro"/>
</dbReference>
<dbReference type="Proteomes" id="UP001320420">
    <property type="component" value="Unassembled WGS sequence"/>
</dbReference>
<dbReference type="Pfam" id="PF00109">
    <property type="entry name" value="ketoacyl-synt"/>
    <property type="match status" value="1"/>
</dbReference>
<keyword evidence="6" id="KW-0511">Multifunctional enzyme</keyword>
<dbReference type="Gene3D" id="3.40.366.10">
    <property type="entry name" value="Malonyl-Coenzyme A Acyl Carrier Protein, domain 2"/>
    <property type="match status" value="1"/>
</dbReference>
<evidence type="ECO:0000256" key="4">
    <source>
        <dbReference type="ARBA" id="ARBA00022857"/>
    </source>
</evidence>
<evidence type="ECO:0000259" key="10">
    <source>
        <dbReference type="PROSITE" id="PS50075"/>
    </source>
</evidence>
<dbReference type="PANTHER" id="PTHR43775:SF46">
    <property type="entry name" value="FUMIGERMIN SYNTHASE"/>
    <property type="match status" value="1"/>
</dbReference>
<organism evidence="13 14">
    <name type="scientific">Diatrype stigma</name>
    <dbReference type="NCBI Taxonomy" id="117547"/>
    <lineage>
        <taxon>Eukaryota</taxon>
        <taxon>Fungi</taxon>
        <taxon>Dikarya</taxon>
        <taxon>Ascomycota</taxon>
        <taxon>Pezizomycotina</taxon>
        <taxon>Sordariomycetes</taxon>
        <taxon>Xylariomycetidae</taxon>
        <taxon>Xylariales</taxon>
        <taxon>Diatrypaceae</taxon>
        <taxon>Diatrype</taxon>
    </lineage>
</organism>
<dbReference type="PROSITE" id="PS52019">
    <property type="entry name" value="PKS_MFAS_DH"/>
    <property type="match status" value="1"/>
</dbReference>
<dbReference type="Gene3D" id="3.40.50.150">
    <property type="entry name" value="Vaccinia Virus protein VP39"/>
    <property type="match status" value="1"/>
</dbReference>
<evidence type="ECO:0000256" key="1">
    <source>
        <dbReference type="ARBA" id="ARBA00022450"/>
    </source>
</evidence>
<dbReference type="InterPro" id="IPR050091">
    <property type="entry name" value="PKS_NRPS_Biosynth_Enz"/>
</dbReference>
<dbReference type="PROSITE" id="PS00012">
    <property type="entry name" value="PHOSPHOPANTETHEINE"/>
    <property type="match status" value="1"/>
</dbReference>
<dbReference type="InterPro" id="IPR042104">
    <property type="entry name" value="PKS_dehydratase_sf"/>
</dbReference>
<dbReference type="SMART" id="SM00822">
    <property type="entry name" value="PKS_KR"/>
    <property type="match status" value="1"/>
</dbReference>
<dbReference type="InterPro" id="IPR049552">
    <property type="entry name" value="PKS_DH_N"/>
</dbReference>
<feature type="domain" description="PKS/mFAS DH" evidence="12">
    <location>
        <begin position="999"/>
        <end position="1282"/>
    </location>
</feature>
<dbReference type="SUPFAM" id="SSF53901">
    <property type="entry name" value="Thiolase-like"/>
    <property type="match status" value="1"/>
</dbReference>
<dbReference type="InterPro" id="IPR049900">
    <property type="entry name" value="PKS_mFAS_DH"/>
</dbReference>
<keyword evidence="2" id="KW-0597">Phosphoprotein</keyword>
<dbReference type="InterPro" id="IPR057326">
    <property type="entry name" value="KR_dom"/>
</dbReference>
<feature type="region of interest" description="C-terminal hotdog fold" evidence="8">
    <location>
        <begin position="1140"/>
        <end position="1282"/>
    </location>
</feature>
<dbReference type="InterPro" id="IPR011032">
    <property type="entry name" value="GroES-like_sf"/>
</dbReference>
<evidence type="ECO:0000256" key="9">
    <source>
        <dbReference type="SAM" id="MobiDB-lite"/>
    </source>
</evidence>
<feature type="domain" description="Carrier" evidence="10">
    <location>
        <begin position="2505"/>
        <end position="2587"/>
    </location>
</feature>